<dbReference type="Proteomes" id="UP001341840">
    <property type="component" value="Unassembled WGS sequence"/>
</dbReference>
<dbReference type="PANTHER" id="PTHR47186:SF42">
    <property type="entry name" value="DISEASE RESISTANCE RPP13-LIKE PROTEIN 1"/>
    <property type="match status" value="1"/>
</dbReference>
<comment type="caution">
    <text evidence="2">The sequence shown here is derived from an EMBL/GenBank/DDBJ whole genome shotgun (WGS) entry which is preliminary data.</text>
</comment>
<dbReference type="EMBL" id="JASCZI010242210">
    <property type="protein sequence ID" value="MED6210136.1"/>
    <property type="molecule type" value="Genomic_DNA"/>
</dbReference>
<sequence length="339" mass="38101">MLPSRMQDLVNLHHLDIRGADLLKEMSNGMSNLKHLNFLSDYIVGKHEENGIRELGTLDNLHGSLCISNLENVNNSREALGAKIGNKKHINILELKWDTDGEINIDDVEKERNILNELQPHENLKELSIEGYRGEIFPDWLGLSWHSNITKLSMNGCKNCRQLPSLGQLPSLQYLKISGLEWHFPNEFDGFPKLRSHTMKDCPELSGDLPAQLSALEELTICQCEKLACSFSRAPKLHQLYVMGDSYPDKQQGKVVISGTQLTKSACLPHIQEPRIQKLKISECLATATQVLNRDTCGQVSFTDIVSIGGPSKPQDTRNLKLQSFKASSMGYFLGINFY</sequence>
<feature type="domain" description="R13L1/DRL21-like LRR repeat region" evidence="1">
    <location>
        <begin position="52"/>
        <end position="179"/>
    </location>
</feature>
<dbReference type="Gene3D" id="3.80.10.10">
    <property type="entry name" value="Ribonuclease Inhibitor"/>
    <property type="match status" value="1"/>
</dbReference>
<evidence type="ECO:0000259" key="1">
    <source>
        <dbReference type="Pfam" id="PF25019"/>
    </source>
</evidence>
<dbReference type="InterPro" id="IPR056789">
    <property type="entry name" value="LRR_R13L1-DRL21"/>
</dbReference>
<evidence type="ECO:0000313" key="2">
    <source>
        <dbReference type="EMBL" id="MED6210136.1"/>
    </source>
</evidence>
<gene>
    <name evidence="2" type="ORF">PIB30_061337</name>
</gene>
<name>A0ABU6YJP5_9FABA</name>
<evidence type="ECO:0000313" key="3">
    <source>
        <dbReference type="Proteomes" id="UP001341840"/>
    </source>
</evidence>
<reference evidence="2 3" key="1">
    <citation type="journal article" date="2023" name="Plants (Basel)">
        <title>Bridging the Gap: Combining Genomics and Transcriptomics Approaches to Understand Stylosanthes scabra, an Orphan Legume from the Brazilian Caatinga.</title>
        <authorList>
            <person name="Ferreira-Neto J.R.C."/>
            <person name="da Silva M.D."/>
            <person name="Binneck E."/>
            <person name="de Melo N.F."/>
            <person name="da Silva R.H."/>
            <person name="de Melo A.L.T.M."/>
            <person name="Pandolfi V."/>
            <person name="Bustamante F.O."/>
            <person name="Brasileiro-Vidal A.C."/>
            <person name="Benko-Iseppon A.M."/>
        </authorList>
    </citation>
    <scope>NUCLEOTIDE SEQUENCE [LARGE SCALE GENOMIC DNA]</scope>
    <source>
        <tissue evidence="2">Leaves</tissue>
    </source>
</reference>
<accession>A0ABU6YJP5</accession>
<dbReference type="PANTHER" id="PTHR47186">
    <property type="entry name" value="LEUCINE-RICH REPEAT-CONTAINING PROTEIN 57"/>
    <property type="match status" value="1"/>
</dbReference>
<keyword evidence="3" id="KW-1185">Reference proteome</keyword>
<dbReference type="SUPFAM" id="SSF52058">
    <property type="entry name" value="L domain-like"/>
    <property type="match status" value="1"/>
</dbReference>
<dbReference type="Pfam" id="PF25019">
    <property type="entry name" value="LRR_R13L1-DRL21"/>
    <property type="match status" value="1"/>
</dbReference>
<dbReference type="InterPro" id="IPR032675">
    <property type="entry name" value="LRR_dom_sf"/>
</dbReference>
<proteinExistence type="predicted"/>
<protein>
    <recommendedName>
        <fullName evidence="1">R13L1/DRL21-like LRR repeat region domain-containing protein</fullName>
    </recommendedName>
</protein>
<organism evidence="2 3">
    <name type="scientific">Stylosanthes scabra</name>
    <dbReference type="NCBI Taxonomy" id="79078"/>
    <lineage>
        <taxon>Eukaryota</taxon>
        <taxon>Viridiplantae</taxon>
        <taxon>Streptophyta</taxon>
        <taxon>Embryophyta</taxon>
        <taxon>Tracheophyta</taxon>
        <taxon>Spermatophyta</taxon>
        <taxon>Magnoliopsida</taxon>
        <taxon>eudicotyledons</taxon>
        <taxon>Gunneridae</taxon>
        <taxon>Pentapetalae</taxon>
        <taxon>rosids</taxon>
        <taxon>fabids</taxon>
        <taxon>Fabales</taxon>
        <taxon>Fabaceae</taxon>
        <taxon>Papilionoideae</taxon>
        <taxon>50 kb inversion clade</taxon>
        <taxon>dalbergioids sensu lato</taxon>
        <taxon>Dalbergieae</taxon>
        <taxon>Pterocarpus clade</taxon>
        <taxon>Stylosanthes</taxon>
    </lineage>
</organism>